<evidence type="ECO:0000313" key="2">
    <source>
        <dbReference type="Proteomes" id="UP000008792"/>
    </source>
</evidence>
<organism evidence="1 2">
    <name type="scientific">Drosophila virilis</name>
    <name type="common">Fruit fly</name>
    <dbReference type="NCBI Taxonomy" id="7244"/>
    <lineage>
        <taxon>Eukaryota</taxon>
        <taxon>Metazoa</taxon>
        <taxon>Ecdysozoa</taxon>
        <taxon>Arthropoda</taxon>
        <taxon>Hexapoda</taxon>
        <taxon>Insecta</taxon>
        <taxon>Pterygota</taxon>
        <taxon>Neoptera</taxon>
        <taxon>Endopterygota</taxon>
        <taxon>Diptera</taxon>
        <taxon>Brachycera</taxon>
        <taxon>Muscomorpha</taxon>
        <taxon>Ephydroidea</taxon>
        <taxon>Drosophilidae</taxon>
        <taxon>Drosophila</taxon>
    </lineage>
</organism>
<evidence type="ECO:0000313" key="1">
    <source>
        <dbReference type="EMBL" id="KRF78183.1"/>
    </source>
</evidence>
<sequence length="112" mass="12446">MFVLNDEALVVVVGSCRFQKGILDPVLIPRCACINSMRPYAGPLKCVYFRLAQGEVGCCPYDATLQLIGRHCYAPDILIMQRKDIDGADNIERNQQNKILYDSPFSSSLSSS</sequence>
<dbReference type="AlphaFoldDB" id="A0A0Q9W7D1"/>
<dbReference type="InParanoid" id="A0A0Q9W7D1"/>
<proteinExistence type="predicted"/>
<name>A0A0Q9W7D1_DROVI</name>
<protein>
    <submittedName>
        <fullName evidence="1">Uncharacterized protein, isoform B</fullName>
    </submittedName>
</protein>
<dbReference type="Proteomes" id="UP000008792">
    <property type="component" value="Unassembled WGS sequence"/>
</dbReference>
<reference evidence="1 2" key="1">
    <citation type="journal article" date="2007" name="Nature">
        <title>Evolution of genes and genomes on the Drosophila phylogeny.</title>
        <authorList>
            <consortium name="Drosophila 12 Genomes Consortium"/>
            <person name="Clark A.G."/>
            <person name="Eisen M.B."/>
            <person name="Smith D.R."/>
            <person name="Bergman C.M."/>
            <person name="Oliver B."/>
            <person name="Markow T.A."/>
            <person name="Kaufman T.C."/>
            <person name="Kellis M."/>
            <person name="Gelbart W."/>
            <person name="Iyer V.N."/>
            <person name="Pollard D.A."/>
            <person name="Sackton T.B."/>
            <person name="Larracuente A.M."/>
            <person name="Singh N.D."/>
            <person name="Abad J.P."/>
            <person name="Abt D.N."/>
            <person name="Adryan B."/>
            <person name="Aguade M."/>
            <person name="Akashi H."/>
            <person name="Anderson W.W."/>
            <person name="Aquadro C.F."/>
            <person name="Ardell D.H."/>
            <person name="Arguello R."/>
            <person name="Artieri C.G."/>
            <person name="Barbash D.A."/>
            <person name="Barker D."/>
            <person name="Barsanti P."/>
            <person name="Batterham P."/>
            <person name="Batzoglou S."/>
            <person name="Begun D."/>
            <person name="Bhutkar A."/>
            <person name="Blanco E."/>
            <person name="Bosak S.A."/>
            <person name="Bradley R.K."/>
            <person name="Brand A.D."/>
            <person name="Brent M.R."/>
            <person name="Brooks A.N."/>
            <person name="Brown R.H."/>
            <person name="Butlin R.K."/>
            <person name="Caggese C."/>
            <person name="Calvi B.R."/>
            <person name="Bernardo de Carvalho A."/>
            <person name="Caspi A."/>
            <person name="Castrezana S."/>
            <person name="Celniker S.E."/>
            <person name="Chang J.L."/>
            <person name="Chapple C."/>
            <person name="Chatterji S."/>
            <person name="Chinwalla A."/>
            <person name="Civetta A."/>
            <person name="Clifton S.W."/>
            <person name="Comeron J.M."/>
            <person name="Costello J.C."/>
            <person name="Coyne J.A."/>
            <person name="Daub J."/>
            <person name="David R.G."/>
            <person name="Delcher A.L."/>
            <person name="Delehaunty K."/>
            <person name="Do C.B."/>
            <person name="Ebling H."/>
            <person name="Edwards K."/>
            <person name="Eickbush T."/>
            <person name="Evans J.D."/>
            <person name="Filipski A."/>
            <person name="Findeiss S."/>
            <person name="Freyhult E."/>
            <person name="Fulton L."/>
            <person name="Fulton R."/>
            <person name="Garcia A.C."/>
            <person name="Gardiner A."/>
            <person name="Garfield D.A."/>
            <person name="Garvin B.E."/>
            <person name="Gibson G."/>
            <person name="Gilbert D."/>
            <person name="Gnerre S."/>
            <person name="Godfrey J."/>
            <person name="Good R."/>
            <person name="Gotea V."/>
            <person name="Gravely B."/>
            <person name="Greenberg A.J."/>
            <person name="Griffiths-Jones S."/>
            <person name="Gross S."/>
            <person name="Guigo R."/>
            <person name="Gustafson E.A."/>
            <person name="Haerty W."/>
            <person name="Hahn M.W."/>
            <person name="Halligan D.L."/>
            <person name="Halpern A.L."/>
            <person name="Halter G.M."/>
            <person name="Han M.V."/>
            <person name="Heger A."/>
            <person name="Hillier L."/>
            <person name="Hinrichs A.S."/>
            <person name="Holmes I."/>
            <person name="Hoskins R.A."/>
            <person name="Hubisz M.J."/>
            <person name="Hultmark D."/>
            <person name="Huntley M.A."/>
            <person name="Jaffe D.B."/>
            <person name="Jagadeeshan S."/>
            <person name="Jeck W.R."/>
            <person name="Johnson J."/>
            <person name="Jones C.D."/>
            <person name="Jordan W.C."/>
            <person name="Karpen G.H."/>
            <person name="Kataoka E."/>
            <person name="Keightley P.D."/>
            <person name="Kheradpour P."/>
            <person name="Kirkness E.F."/>
            <person name="Koerich L.B."/>
            <person name="Kristiansen K."/>
            <person name="Kudrna D."/>
            <person name="Kulathinal R.J."/>
            <person name="Kumar S."/>
            <person name="Kwok R."/>
            <person name="Lander E."/>
            <person name="Langley C.H."/>
            <person name="Lapoint R."/>
            <person name="Lazzaro B.P."/>
            <person name="Lee S.J."/>
            <person name="Levesque L."/>
            <person name="Li R."/>
            <person name="Lin C.F."/>
            <person name="Lin M.F."/>
            <person name="Lindblad-Toh K."/>
            <person name="Llopart A."/>
            <person name="Long M."/>
            <person name="Low L."/>
            <person name="Lozovsky E."/>
            <person name="Lu J."/>
            <person name="Luo M."/>
            <person name="Machado C.A."/>
            <person name="Makalowski W."/>
            <person name="Marzo M."/>
            <person name="Matsuda M."/>
            <person name="Matzkin L."/>
            <person name="McAllister B."/>
            <person name="McBride C.S."/>
            <person name="McKernan B."/>
            <person name="McKernan K."/>
            <person name="Mendez-Lago M."/>
            <person name="Minx P."/>
            <person name="Mollenhauer M.U."/>
            <person name="Montooth K."/>
            <person name="Mount S.M."/>
            <person name="Mu X."/>
            <person name="Myers E."/>
            <person name="Negre B."/>
            <person name="Newfeld S."/>
            <person name="Nielsen R."/>
            <person name="Noor M.A."/>
            <person name="O'Grady P."/>
            <person name="Pachter L."/>
            <person name="Papaceit M."/>
            <person name="Parisi M.J."/>
            <person name="Parisi M."/>
            <person name="Parts L."/>
            <person name="Pedersen J.S."/>
            <person name="Pesole G."/>
            <person name="Phillippy A.M."/>
            <person name="Ponting C.P."/>
            <person name="Pop M."/>
            <person name="Porcelli D."/>
            <person name="Powell J.R."/>
            <person name="Prohaska S."/>
            <person name="Pruitt K."/>
            <person name="Puig M."/>
            <person name="Quesneville H."/>
            <person name="Ram K.R."/>
            <person name="Rand D."/>
            <person name="Rasmussen M.D."/>
            <person name="Reed L.K."/>
            <person name="Reenan R."/>
            <person name="Reily A."/>
            <person name="Remington K.A."/>
            <person name="Rieger T.T."/>
            <person name="Ritchie M.G."/>
            <person name="Robin C."/>
            <person name="Rogers Y.H."/>
            <person name="Rohde C."/>
            <person name="Rozas J."/>
            <person name="Rubenfield M.J."/>
            <person name="Ruiz A."/>
            <person name="Russo S."/>
            <person name="Salzberg S.L."/>
            <person name="Sanchez-Gracia A."/>
            <person name="Saranga D.J."/>
            <person name="Sato H."/>
            <person name="Schaeffer S.W."/>
            <person name="Schatz M.C."/>
            <person name="Schlenke T."/>
            <person name="Schwartz R."/>
            <person name="Segarra C."/>
            <person name="Singh R.S."/>
            <person name="Sirot L."/>
            <person name="Sirota M."/>
            <person name="Sisneros N.B."/>
            <person name="Smith C.D."/>
            <person name="Smith T.F."/>
            <person name="Spieth J."/>
            <person name="Stage D.E."/>
            <person name="Stark A."/>
            <person name="Stephan W."/>
            <person name="Strausberg R.L."/>
            <person name="Strempel S."/>
            <person name="Sturgill D."/>
            <person name="Sutton G."/>
            <person name="Sutton G.G."/>
            <person name="Tao W."/>
            <person name="Teichmann S."/>
            <person name="Tobari Y.N."/>
            <person name="Tomimura Y."/>
            <person name="Tsolas J.M."/>
            <person name="Valente V.L."/>
            <person name="Venter E."/>
            <person name="Venter J.C."/>
            <person name="Vicario S."/>
            <person name="Vieira F.G."/>
            <person name="Vilella A.J."/>
            <person name="Villasante A."/>
            <person name="Walenz B."/>
            <person name="Wang J."/>
            <person name="Wasserman M."/>
            <person name="Watts T."/>
            <person name="Wilson D."/>
            <person name="Wilson R.K."/>
            <person name="Wing R.A."/>
            <person name="Wolfner M.F."/>
            <person name="Wong A."/>
            <person name="Wong G.K."/>
            <person name="Wu C.I."/>
            <person name="Wu G."/>
            <person name="Yamamoto D."/>
            <person name="Yang H.P."/>
            <person name="Yang S.P."/>
            <person name="Yorke J.A."/>
            <person name="Yoshida K."/>
            <person name="Zdobnov E."/>
            <person name="Zhang P."/>
            <person name="Zhang Y."/>
            <person name="Zimin A.V."/>
            <person name="Baldwin J."/>
            <person name="Abdouelleil A."/>
            <person name="Abdulkadir J."/>
            <person name="Abebe A."/>
            <person name="Abera B."/>
            <person name="Abreu J."/>
            <person name="Acer S.C."/>
            <person name="Aftuck L."/>
            <person name="Alexander A."/>
            <person name="An P."/>
            <person name="Anderson E."/>
            <person name="Anderson S."/>
            <person name="Arachi H."/>
            <person name="Azer M."/>
            <person name="Bachantsang P."/>
            <person name="Barry A."/>
            <person name="Bayul T."/>
            <person name="Berlin A."/>
            <person name="Bessette D."/>
            <person name="Bloom T."/>
            <person name="Blye J."/>
            <person name="Boguslavskiy L."/>
            <person name="Bonnet C."/>
            <person name="Boukhgalter B."/>
            <person name="Bourzgui I."/>
            <person name="Brown A."/>
            <person name="Cahill P."/>
            <person name="Channer S."/>
            <person name="Cheshatsang Y."/>
            <person name="Chuda L."/>
            <person name="Citroen M."/>
            <person name="Collymore A."/>
            <person name="Cooke P."/>
            <person name="Costello M."/>
            <person name="D'Aco K."/>
            <person name="Daza R."/>
            <person name="De Haan G."/>
            <person name="DeGray S."/>
            <person name="DeMaso C."/>
            <person name="Dhargay N."/>
            <person name="Dooley K."/>
            <person name="Dooley E."/>
            <person name="Doricent M."/>
            <person name="Dorje P."/>
            <person name="Dorjee K."/>
            <person name="Dupes A."/>
            <person name="Elong R."/>
            <person name="Falk J."/>
            <person name="Farina A."/>
            <person name="Faro S."/>
            <person name="Ferguson D."/>
            <person name="Fisher S."/>
            <person name="Foley C.D."/>
            <person name="Franke A."/>
            <person name="Friedrich D."/>
            <person name="Gadbois L."/>
            <person name="Gearin G."/>
            <person name="Gearin C.R."/>
            <person name="Giannoukos G."/>
            <person name="Goode T."/>
            <person name="Graham J."/>
            <person name="Grandbois E."/>
            <person name="Grewal S."/>
            <person name="Gyaltsen K."/>
            <person name="Hafez N."/>
            <person name="Hagos B."/>
            <person name="Hall J."/>
            <person name="Henson C."/>
            <person name="Hollinger A."/>
            <person name="Honan T."/>
            <person name="Huard M.D."/>
            <person name="Hughes L."/>
            <person name="Hurhula B."/>
            <person name="Husby M.E."/>
            <person name="Kamat A."/>
            <person name="Kanga B."/>
            <person name="Kashin S."/>
            <person name="Khazanovich D."/>
            <person name="Kisner P."/>
            <person name="Lance K."/>
            <person name="Lara M."/>
            <person name="Lee W."/>
            <person name="Lennon N."/>
            <person name="Letendre F."/>
            <person name="LeVine R."/>
            <person name="Lipovsky A."/>
            <person name="Liu X."/>
            <person name="Liu J."/>
            <person name="Liu S."/>
            <person name="Lokyitsang T."/>
            <person name="Lokyitsang Y."/>
            <person name="Lubonja R."/>
            <person name="Lui A."/>
            <person name="MacDonald P."/>
            <person name="Magnisalis V."/>
            <person name="Maru K."/>
            <person name="Matthews C."/>
            <person name="McCusker W."/>
            <person name="McDonough S."/>
            <person name="Mehta T."/>
            <person name="Meldrim J."/>
            <person name="Meneus L."/>
            <person name="Mihai O."/>
            <person name="Mihalev A."/>
            <person name="Mihova T."/>
            <person name="Mittelman R."/>
            <person name="Mlenga V."/>
            <person name="Montmayeur A."/>
            <person name="Mulrain L."/>
            <person name="Navidi A."/>
            <person name="Naylor J."/>
            <person name="Negash T."/>
            <person name="Nguyen T."/>
            <person name="Nguyen N."/>
            <person name="Nicol R."/>
            <person name="Norbu C."/>
            <person name="Norbu N."/>
            <person name="Novod N."/>
            <person name="O'Neill B."/>
            <person name="Osman S."/>
            <person name="Markiewicz E."/>
            <person name="Oyono O.L."/>
            <person name="Patti C."/>
            <person name="Phunkhang P."/>
            <person name="Pierre F."/>
            <person name="Priest M."/>
            <person name="Raghuraman S."/>
            <person name="Rege F."/>
            <person name="Reyes R."/>
            <person name="Rise C."/>
            <person name="Rogov P."/>
            <person name="Ross K."/>
            <person name="Ryan E."/>
            <person name="Settipalli S."/>
            <person name="Shea T."/>
            <person name="Sherpa N."/>
            <person name="Shi L."/>
            <person name="Shih D."/>
            <person name="Sparrow T."/>
            <person name="Spaulding J."/>
            <person name="Stalker J."/>
            <person name="Stange-Thomann N."/>
            <person name="Stavropoulos S."/>
            <person name="Stone C."/>
            <person name="Strader C."/>
            <person name="Tesfaye S."/>
            <person name="Thomson T."/>
            <person name="Thoulutsang Y."/>
            <person name="Thoulutsang D."/>
            <person name="Topham K."/>
            <person name="Topping I."/>
            <person name="Tsamla T."/>
            <person name="Vassiliev H."/>
            <person name="Vo A."/>
            <person name="Wangchuk T."/>
            <person name="Wangdi T."/>
            <person name="Weiand M."/>
            <person name="Wilkinson J."/>
            <person name="Wilson A."/>
            <person name="Yadav S."/>
            <person name="Young G."/>
            <person name="Yu Q."/>
            <person name="Zembek L."/>
            <person name="Zhong D."/>
            <person name="Zimmer A."/>
            <person name="Zwirko Z."/>
            <person name="Jaffe D.B."/>
            <person name="Alvarez P."/>
            <person name="Brockman W."/>
            <person name="Butler J."/>
            <person name="Chin C."/>
            <person name="Gnerre S."/>
            <person name="Grabherr M."/>
            <person name="Kleber M."/>
            <person name="Mauceli E."/>
            <person name="MacCallum I."/>
        </authorList>
    </citation>
    <scope>NUCLEOTIDE SEQUENCE [LARGE SCALE GENOMIC DNA]</scope>
    <source>
        <strain evidence="2">Tucson 15010-1051.87</strain>
    </source>
</reference>
<dbReference type="EMBL" id="CH940675">
    <property type="protein sequence ID" value="KRF78183.1"/>
    <property type="molecule type" value="Genomic_DNA"/>
</dbReference>
<gene>
    <name evidence="1" type="primary">Dvir\GJ25928</name>
    <name evidence="1" type="ORF">Dvir_GJ25928</name>
</gene>
<keyword evidence="2" id="KW-1185">Reference proteome</keyword>
<accession>A0A0Q9W7D1</accession>